<evidence type="ECO:0000313" key="15">
    <source>
        <dbReference type="RefSeq" id="XP_020087983.1"/>
    </source>
</evidence>
<evidence type="ECO:0000256" key="11">
    <source>
        <dbReference type="PROSITE-ProRule" id="PRU00455"/>
    </source>
</evidence>
<keyword evidence="8" id="KW-0833">Ubl conjugation pathway</keyword>
<sequence length="334" mass="36237">MAKLSSADGERPTTRSLTRKRKASGGCGGGRGGGGGGGGGGSSSPEAAAEAAEGERGVEEGVGGDEEEEEEDRGEEKGEAISVMIDPDVLDCSICFEPLRPPLYQCQKGHAACSSCWSLRNNKCHICLRRVTLSRIFSLEKLVESIAVSCSYAKWGCPESINYAEKAAHEETCIFGPSKCPFPRCTYEGYIGLSPTHFSANHNKTPKGFSYNQSFKINVLRGEPFTLLIAWNDYVGKHVFLLANKNLGSLGCALSLTCLHSGILNCHFSYDIMANDGSGASLQFKDNVVVVREWNELEKADISLVVPKYFRNSDGEFELDLCIHKIWSSAVKKK</sequence>
<feature type="region of interest" description="Disordered" evidence="12">
    <location>
        <begin position="1"/>
        <end position="80"/>
    </location>
</feature>
<dbReference type="Proteomes" id="UP000515123">
    <property type="component" value="Linkage group 5"/>
</dbReference>
<comment type="pathway">
    <text evidence="2">Protein modification; protein ubiquitination.</text>
</comment>
<reference evidence="14" key="1">
    <citation type="journal article" date="2015" name="Nat. Genet.">
        <title>The pineapple genome and the evolution of CAM photosynthesis.</title>
        <authorList>
            <person name="Ming R."/>
            <person name="VanBuren R."/>
            <person name="Wai C.M."/>
            <person name="Tang H."/>
            <person name="Schatz M.C."/>
            <person name="Bowers J.E."/>
            <person name="Lyons E."/>
            <person name="Wang M.L."/>
            <person name="Chen J."/>
            <person name="Biggers E."/>
            <person name="Zhang J."/>
            <person name="Huang L."/>
            <person name="Zhang L."/>
            <person name="Miao W."/>
            <person name="Zhang J."/>
            <person name="Ye Z."/>
            <person name="Miao C."/>
            <person name="Lin Z."/>
            <person name="Wang H."/>
            <person name="Zhou H."/>
            <person name="Yim W.C."/>
            <person name="Priest H.D."/>
            <person name="Zheng C."/>
            <person name="Woodhouse M."/>
            <person name="Edger P.P."/>
            <person name="Guyot R."/>
            <person name="Guo H.B."/>
            <person name="Guo H."/>
            <person name="Zheng G."/>
            <person name="Singh R."/>
            <person name="Sharma A."/>
            <person name="Min X."/>
            <person name="Zheng Y."/>
            <person name="Lee H."/>
            <person name="Gurtowski J."/>
            <person name="Sedlazeck F.J."/>
            <person name="Harkess A."/>
            <person name="McKain M.R."/>
            <person name="Liao Z."/>
            <person name="Fang J."/>
            <person name="Liu J."/>
            <person name="Zhang X."/>
            <person name="Zhang Q."/>
            <person name="Hu W."/>
            <person name="Qin Y."/>
            <person name="Wang K."/>
            <person name="Chen L.Y."/>
            <person name="Shirley N."/>
            <person name="Lin Y.R."/>
            <person name="Liu L.Y."/>
            <person name="Hernandez A.G."/>
            <person name="Wright C.L."/>
            <person name="Bulone V."/>
            <person name="Tuskan G.A."/>
            <person name="Heath K."/>
            <person name="Zee F."/>
            <person name="Moore P.H."/>
            <person name="Sunkar R."/>
            <person name="Leebens-Mack J.H."/>
            <person name="Mockler T."/>
            <person name="Bennetzen J.L."/>
            <person name="Freeling M."/>
            <person name="Sankoff D."/>
            <person name="Paterson A.H."/>
            <person name="Zhu X."/>
            <person name="Yang X."/>
            <person name="Smith J.A."/>
            <person name="Cushman J.C."/>
            <person name="Paull R.E."/>
            <person name="Yu Q."/>
        </authorList>
    </citation>
    <scope>NUCLEOTIDE SEQUENCE [LARGE SCALE GENOMIC DNA]</scope>
    <source>
        <strain evidence="14">cv. F153</strain>
    </source>
</reference>
<evidence type="ECO:0000259" key="13">
    <source>
        <dbReference type="PROSITE" id="PS51081"/>
    </source>
</evidence>
<keyword evidence="5" id="KW-0808">Transferase</keyword>
<gene>
    <name evidence="15" type="primary">LOC109709987</name>
</gene>
<evidence type="ECO:0000256" key="1">
    <source>
        <dbReference type="ARBA" id="ARBA00000900"/>
    </source>
</evidence>
<dbReference type="GO" id="GO:0016567">
    <property type="term" value="P:protein ubiquitination"/>
    <property type="evidence" value="ECO:0007669"/>
    <property type="project" value="UniProtKB-UniPathway"/>
</dbReference>
<keyword evidence="14" id="KW-1185">Reference proteome</keyword>
<dbReference type="GeneID" id="109709987"/>
<feature type="compositionally biased region" description="Acidic residues" evidence="12">
    <location>
        <begin position="62"/>
        <end position="73"/>
    </location>
</feature>
<evidence type="ECO:0000256" key="2">
    <source>
        <dbReference type="ARBA" id="ARBA00004906"/>
    </source>
</evidence>
<dbReference type="CDD" id="cd16571">
    <property type="entry name" value="RING-HC_SIAHs"/>
    <property type="match status" value="1"/>
</dbReference>
<keyword evidence="7 11" id="KW-0863">Zinc-finger</keyword>
<evidence type="ECO:0000256" key="10">
    <source>
        <dbReference type="ARBA" id="ARBA00024004"/>
    </source>
</evidence>
<reference evidence="15" key="2">
    <citation type="submission" date="2025-08" db="UniProtKB">
        <authorList>
            <consortium name="RefSeq"/>
        </authorList>
    </citation>
    <scope>IDENTIFICATION</scope>
    <source>
        <tissue evidence="15">Leaf</tissue>
    </source>
</reference>
<keyword evidence="6" id="KW-0479">Metal-binding</keyword>
<dbReference type="UniPathway" id="UPA00143"/>
<dbReference type="GO" id="GO:0061630">
    <property type="term" value="F:ubiquitin protein ligase activity"/>
    <property type="evidence" value="ECO:0007669"/>
    <property type="project" value="UniProtKB-EC"/>
</dbReference>
<dbReference type="InterPro" id="IPR044286">
    <property type="entry name" value="SINL_plant"/>
</dbReference>
<dbReference type="GO" id="GO:0008270">
    <property type="term" value="F:zinc ion binding"/>
    <property type="evidence" value="ECO:0007669"/>
    <property type="project" value="UniProtKB-KW"/>
</dbReference>
<dbReference type="AlphaFoldDB" id="A0A6P5F3F0"/>
<organism evidence="14 15">
    <name type="scientific">Ananas comosus</name>
    <name type="common">Pineapple</name>
    <name type="synonym">Ananas ananas</name>
    <dbReference type="NCBI Taxonomy" id="4615"/>
    <lineage>
        <taxon>Eukaryota</taxon>
        <taxon>Viridiplantae</taxon>
        <taxon>Streptophyta</taxon>
        <taxon>Embryophyta</taxon>
        <taxon>Tracheophyta</taxon>
        <taxon>Spermatophyta</taxon>
        <taxon>Magnoliopsida</taxon>
        <taxon>Liliopsida</taxon>
        <taxon>Poales</taxon>
        <taxon>Bromeliaceae</taxon>
        <taxon>Bromelioideae</taxon>
        <taxon>Ananas</taxon>
    </lineage>
</organism>
<dbReference type="Pfam" id="PF21361">
    <property type="entry name" value="Sina_ZnF"/>
    <property type="match status" value="1"/>
</dbReference>
<name>A0A6P5F3F0_ANACO</name>
<proteinExistence type="inferred from homology"/>
<feature type="domain" description="SIAH-type" evidence="13">
    <location>
        <begin position="145"/>
        <end position="203"/>
    </location>
</feature>
<evidence type="ECO:0000256" key="8">
    <source>
        <dbReference type="ARBA" id="ARBA00022786"/>
    </source>
</evidence>
<dbReference type="RefSeq" id="XP_020087983.1">
    <property type="nucleotide sequence ID" value="XM_020232394.1"/>
</dbReference>
<dbReference type="EC" id="2.3.2.27" evidence="4"/>
<evidence type="ECO:0000256" key="3">
    <source>
        <dbReference type="ARBA" id="ARBA00009119"/>
    </source>
</evidence>
<dbReference type="Gramene" id="Aco012650.1.mrna1">
    <property type="protein sequence ID" value="Aco012650.1.mrna1"/>
    <property type="gene ID" value="Aco012650.1.path1"/>
</dbReference>
<evidence type="ECO:0000256" key="4">
    <source>
        <dbReference type="ARBA" id="ARBA00012483"/>
    </source>
</evidence>
<dbReference type="InterPro" id="IPR049548">
    <property type="entry name" value="Sina-like_RING"/>
</dbReference>
<dbReference type="PANTHER" id="PTHR46632:SF16">
    <property type="entry name" value="E3 UBIQUITIN-PROTEIN LIGASE SINA-LIKE 10"/>
    <property type="match status" value="1"/>
</dbReference>
<evidence type="ECO:0000256" key="9">
    <source>
        <dbReference type="ARBA" id="ARBA00022833"/>
    </source>
</evidence>
<evidence type="ECO:0000256" key="5">
    <source>
        <dbReference type="ARBA" id="ARBA00022679"/>
    </source>
</evidence>
<dbReference type="PROSITE" id="PS51081">
    <property type="entry name" value="ZF_SIAH"/>
    <property type="match status" value="1"/>
</dbReference>
<dbReference type="InterPro" id="IPR013010">
    <property type="entry name" value="Znf_SIAH"/>
</dbReference>
<dbReference type="Pfam" id="PF21362">
    <property type="entry name" value="Sina_RING"/>
    <property type="match status" value="1"/>
</dbReference>
<feature type="compositionally biased region" description="Gly residues" evidence="12">
    <location>
        <begin position="25"/>
        <end position="42"/>
    </location>
</feature>
<dbReference type="OrthoDB" id="4788989at2759"/>
<evidence type="ECO:0000256" key="7">
    <source>
        <dbReference type="ARBA" id="ARBA00022771"/>
    </source>
</evidence>
<accession>A0A6P5F3F0</accession>
<comment type="function">
    <text evidence="10">E3 ubiquitin-protein ligase that mediates ubiquitination and subsequent proteasomal degradation of target proteins. E3 ubiquitin ligases accept ubiquitin from an E2 ubiquitin-conjugating enzyme in the form of a thioester and then directly transfers the ubiquitin to targeted substrates. It probably triggers the ubiquitin-mediated degradation of different substrates.</text>
</comment>
<dbReference type="InterPro" id="IPR013083">
    <property type="entry name" value="Znf_RING/FYVE/PHD"/>
</dbReference>
<dbReference type="SUPFAM" id="SSF49599">
    <property type="entry name" value="TRAF domain-like"/>
    <property type="match status" value="1"/>
</dbReference>
<dbReference type="Gene3D" id="3.30.40.10">
    <property type="entry name" value="Zinc/RING finger domain, C3HC4 (zinc finger)"/>
    <property type="match status" value="2"/>
</dbReference>
<evidence type="ECO:0000256" key="12">
    <source>
        <dbReference type="SAM" id="MobiDB-lite"/>
    </source>
</evidence>
<evidence type="ECO:0000256" key="6">
    <source>
        <dbReference type="ARBA" id="ARBA00022723"/>
    </source>
</evidence>
<keyword evidence="9" id="KW-0862">Zinc</keyword>
<comment type="catalytic activity">
    <reaction evidence="1">
        <text>S-ubiquitinyl-[E2 ubiquitin-conjugating enzyme]-L-cysteine + [acceptor protein]-L-lysine = [E2 ubiquitin-conjugating enzyme]-L-cysteine + N(6)-ubiquitinyl-[acceptor protein]-L-lysine.</text>
        <dbReference type="EC" id="2.3.2.27"/>
    </reaction>
</comment>
<dbReference type="PANTHER" id="PTHR46632">
    <property type="entry name" value="E3 UBIQUITIN-PROTEIN LIGASE SINA-LIKE 4"/>
    <property type="match status" value="1"/>
</dbReference>
<protein>
    <recommendedName>
        <fullName evidence="4">RING-type E3 ubiquitin transferase</fullName>
        <ecNumber evidence="4">2.3.2.27</ecNumber>
    </recommendedName>
</protein>
<comment type="similarity">
    <text evidence="3">Belongs to the SINA (Seven in absentia) family.</text>
</comment>
<evidence type="ECO:0000313" key="14">
    <source>
        <dbReference type="Proteomes" id="UP000515123"/>
    </source>
</evidence>